<feature type="region of interest" description="Disordered" evidence="1">
    <location>
        <begin position="410"/>
        <end position="438"/>
    </location>
</feature>
<gene>
    <name evidence="2" type="ORF">OXX778_LOCUS19608</name>
</gene>
<feature type="compositionally biased region" description="Polar residues" evidence="1">
    <location>
        <begin position="70"/>
        <end position="96"/>
    </location>
</feature>
<accession>A0A814LT27</accession>
<evidence type="ECO:0000313" key="2">
    <source>
        <dbReference type="EMBL" id="CAF1068298.1"/>
    </source>
</evidence>
<dbReference type="Proteomes" id="UP000663879">
    <property type="component" value="Unassembled WGS sequence"/>
</dbReference>
<evidence type="ECO:0000313" key="3">
    <source>
        <dbReference type="Proteomes" id="UP000663879"/>
    </source>
</evidence>
<feature type="compositionally biased region" description="Acidic residues" evidence="1">
    <location>
        <begin position="420"/>
        <end position="438"/>
    </location>
</feature>
<feature type="compositionally biased region" description="Basic and acidic residues" evidence="1">
    <location>
        <begin position="97"/>
        <end position="119"/>
    </location>
</feature>
<comment type="caution">
    <text evidence="2">The sequence shown here is derived from an EMBL/GenBank/DDBJ whole genome shotgun (WGS) entry which is preliminary data.</text>
</comment>
<proteinExistence type="predicted"/>
<name>A0A814LT27_9BILA</name>
<protein>
    <submittedName>
        <fullName evidence="2">Uncharacterized protein</fullName>
    </submittedName>
</protein>
<feature type="compositionally biased region" description="Acidic residues" evidence="1">
    <location>
        <begin position="120"/>
        <end position="133"/>
    </location>
</feature>
<feature type="region of interest" description="Disordered" evidence="1">
    <location>
        <begin position="66"/>
        <end position="133"/>
    </location>
</feature>
<dbReference type="EMBL" id="CAJNOC010006033">
    <property type="protein sequence ID" value="CAF1068298.1"/>
    <property type="molecule type" value="Genomic_DNA"/>
</dbReference>
<sequence>MSVGENITVNISFNCKKKVTLLKCEIDDLKIKSVKPGVFMRIENEERNSIRSEEMNQLLNINERNKHTSDINLTENNSQEFEDATNNTEPINTRSNNSEDNRSDLLDERTDEIPEQRQETEDDDPDFEPDSEADISKSLSQMSFKEEVLCIVSDVFEDFNEYYKVLTKKRMKLEKESSEKLDRISNYLELMVKQNQTLIEYHKILIFSKKMSEAFSEIRKNYQPIDLRPSFNSLETSSSAMVRFSSENDELLASRFRDSGRFKSTDIQASTSIVNLETPSPEDINYNENSSRLNSQMQTIDSSQPFFEKRLSEYSNSEPISSLSPPTIRATTNEIQNTNRDESVTSRISLFKSRMQQVSKPSNLISTFDKKNFDKRDLEKFVAEFNEKMTKYIDSKKGFGHLSYKELGAKPKAKEQELSKEEEEFEIDEEDEEIIEEN</sequence>
<feature type="compositionally biased region" description="Basic and acidic residues" evidence="1">
    <location>
        <begin position="410"/>
        <end position="419"/>
    </location>
</feature>
<keyword evidence="3" id="KW-1185">Reference proteome</keyword>
<organism evidence="2 3">
    <name type="scientific">Brachionus calyciflorus</name>
    <dbReference type="NCBI Taxonomy" id="104777"/>
    <lineage>
        <taxon>Eukaryota</taxon>
        <taxon>Metazoa</taxon>
        <taxon>Spiralia</taxon>
        <taxon>Gnathifera</taxon>
        <taxon>Rotifera</taxon>
        <taxon>Eurotatoria</taxon>
        <taxon>Monogononta</taxon>
        <taxon>Pseudotrocha</taxon>
        <taxon>Ploima</taxon>
        <taxon>Brachionidae</taxon>
        <taxon>Brachionus</taxon>
    </lineage>
</organism>
<evidence type="ECO:0000256" key="1">
    <source>
        <dbReference type="SAM" id="MobiDB-lite"/>
    </source>
</evidence>
<dbReference type="AlphaFoldDB" id="A0A814LT27"/>
<reference evidence="2" key="1">
    <citation type="submission" date="2021-02" db="EMBL/GenBank/DDBJ databases">
        <authorList>
            <person name="Nowell W R."/>
        </authorList>
    </citation>
    <scope>NUCLEOTIDE SEQUENCE</scope>
    <source>
        <strain evidence="2">Ploen Becks lab</strain>
    </source>
</reference>